<gene>
    <name evidence="3" type="ORF">J2W36_001260</name>
</gene>
<dbReference type="EMBL" id="JAUSRO010000004">
    <property type="protein sequence ID" value="MDP9899015.1"/>
    <property type="molecule type" value="Genomic_DNA"/>
</dbReference>
<keyword evidence="4" id="KW-1185">Reference proteome</keyword>
<evidence type="ECO:0000256" key="1">
    <source>
        <dbReference type="SAM" id="MobiDB-lite"/>
    </source>
</evidence>
<name>A0ABT9S470_9BURK</name>
<proteinExistence type="predicted"/>
<feature type="transmembrane region" description="Helical" evidence="2">
    <location>
        <begin position="55"/>
        <end position="73"/>
    </location>
</feature>
<dbReference type="RefSeq" id="WP_307688842.1">
    <property type="nucleotide sequence ID" value="NZ_JAUSRO010000004.1"/>
</dbReference>
<keyword evidence="2" id="KW-1133">Transmembrane helix</keyword>
<organism evidence="3 4">
    <name type="scientific">Variovorax ginsengisoli</name>
    <dbReference type="NCBI Taxonomy" id="363844"/>
    <lineage>
        <taxon>Bacteria</taxon>
        <taxon>Pseudomonadati</taxon>
        <taxon>Pseudomonadota</taxon>
        <taxon>Betaproteobacteria</taxon>
        <taxon>Burkholderiales</taxon>
        <taxon>Comamonadaceae</taxon>
        <taxon>Variovorax</taxon>
    </lineage>
</organism>
<evidence type="ECO:0000313" key="3">
    <source>
        <dbReference type="EMBL" id="MDP9899015.1"/>
    </source>
</evidence>
<feature type="region of interest" description="Disordered" evidence="1">
    <location>
        <begin position="1"/>
        <end position="30"/>
    </location>
</feature>
<dbReference type="Proteomes" id="UP001226867">
    <property type="component" value="Unassembled WGS sequence"/>
</dbReference>
<protein>
    <submittedName>
        <fullName evidence="3">Uncharacterized protein</fullName>
    </submittedName>
</protein>
<evidence type="ECO:0000256" key="2">
    <source>
        <dbReference type="SAM" id="Phobius"/>
    </source>
</evidence>
<comment type="caution">
    <text evidence="3">The sequence shown here is derived from an EMBL/GenBank/DDBJ whole genome shotgun (WGS) entry which is preliminary data.</text>
</comment>
<keyword evidence="2" id="KW-0472">Membrane</keyword>
<accession>A0ABT9S470</accession>
<keyword evidence="2" id="KW-0812">Transmembrane</keyword>
<sequence>MNTPSEATPSHLDVSQAALEAEEDTDELRPLNAIEKTYTEHDSRGTGTSRWGTCMLYVVAGAAIAALALGATARRRPDLRRRGAAWVSEHLPRRGW</sequence>
<evidence type="ECO:0000313" key="4">
    <source>
        <dbReference type="Proteomes" id="UP001226867"/>
    </source>
</evidence>
<reference evidence="3 4" key="1">
    <citation type="submission" date="2023-07" db="EMBL/GenBank/DDBJ databases">
        <title>Sorghum-associated microbial communities from plants grown in Nebraska, USA.</title>
        <authorList>
            <person name="Schachtman D."/>
        </authorList>
    </citation>
    <scope>NUCLEOTIDE SEQUENCE [LARGE SCALE GENOMIC DNA]</scope>
    <source>
        <strain evidence="3 4">DS1607</strain>
    </source>
</reference>